<evidence type="ECO:0000256" key="3">
    <source>
        <dbReference type="ARBA" id="ARBA00022801"/>
    </source>
</evidence>
<dbReference type="GO" id="GO:0016787">
    <property type="term" value="F:hydrolase activity"/>
    <property type="evidence" value="ECO:0007669"/>
    <property type="project" value="UniProtKB-KW"/>
</dbReference>
<dbReference type="CDD" id="cd00882">
    <property type="entry name" value="Ras_like_GTPase"/>
    <property type="match status" value="1"/>
</dbReference>
<dbReference type="InterPro" id="IPR004130">
    <property type="entry name" value="Gpn"/>
</dbReference>
<keyword evidence="3" id="KW-0378">Hydrolase</keyword>
<dbReference type="Gene3D" id="3.40.50.300">
    <property type="entry name" value="P-loop containing nucleotide triphosphate hydrolases"/>
    <property type="match status" value="1"/>
</dbReference>
<dbReference type="SUPFAM" id="SSF52540">
    <property type="entry name" value="P-loop containing nucleoside triphosphate hydrolases"/>
    <property type="match status" value="1"/>
</dbReference>
<evidence type="ECO:0000313" key="6">
    <source>
        <dbReference type="Proteomes" id="UP000237423"/>
    </source>
</evidence>
<evidence type="ECO:0000256" key="1">
    <source>
        <dbReference type="ARBA" id="ARBA00005290"/>
    </source>
</evidence>
<protein>
    <submittedName>
        <fullName evidence="5">GTP-binding protein</fullName>
    </submittedName>
</protein>
<organism evidence="5 6">
    <name type="scientific">Methylovulum psychrotolerans</name>
    <dbReference type="NCBI Taxonomy" id="1704499"/>
    <lineage>
        <taxon>Bacteria</taxon>
        <taxon>Pseudomonadati</taxon>
        <taxon>Pseudomonadota</taxon>
        <taxon>Gammaproteobacteria</taxon>
        <taxon>Methylococcales</taxon>
        <taxon>Methylococcaceae</taxon>
        <taxon>Methylovulum</taxon>
    </lineage>
</organism>
<gene>
    <name evidence="5" type="ORF">AADEFJLK_00589</name>
</gene>
<dbReference type="RefSeq" id="WP_103973237.1">
    <property type="nucleotide sequence ID" value="NZ_PGFZ01000001.1"/>
</dbReference>
<sequence>MPLLRLAILAPSATEQELALIRQAASLAIRCLNSDWSLTDNAQANLLLVWINSEKDVQAFKILQEKYTDKRLIVWASNELPVQTSWHLPYPKRNTVPTVLGIANLFSRVQAHFLPAENIPKPDAFDPEQSLIGIVREALADGKARICTYDACPPLYLLPNEQAFYLDGGLEQLIPMVLADRQAIRATEASDHDVLKTVSYVQFSSRLSQYMFLEEDSVFQDIKVKKYKRYAINELLWFSALLASRGRLPHGIGADETVLLKHLPEYLRLEYYGKDYKPLADRLVGNAVNLTEMPDGTPCSWFEACAFYNACAALSLLESGETALRSVLVKHHAREQLAQIFAPVAQQNKGRIKIVIGGSVGSGKTAAIGTLSDFSPISTETRPSDTVTRKKSTTTVAMDYGEMRFHDNLKIFLYGTPGQKRFDFMSQLLFDNAWGAVLLIDNREDDPFAELAYYLDMVKDFRHKIHLAIGITHYDLCATPSIKDYADYLGQNDLSYPVMSADARDISSLTHILGSLTHQPALALAS</sequence>
<proteinExistence type="inferred from homology"/>
<evidence type="ECO:0000256" key="4">
    <source>
        <dbReference type="ARBA" id="ARBA00023134"/>
    </source>
</evidence>
<dbReference type="GO" id="GO:0005525">
    <property type="term" value="F:GTP binding"/>
    <property type="evidence" value="ECO:0007669"/>
    <property type="project" value="UniProtKB-KW"/>
</dbReference>
<dbReference type="AlphaFoldDB" id="A0A2S5CRV7"/>
<dbReference type="InterPro" id="IPR027417">
    <property type="entry name" value="P-loop_NTPase"/>
</dbReference>
<comment type="similarity">
    <text evidence="1">Belongs to the GPN-loop GTPase family.</text>
</comment>
<dbReference type="PANTHER" id="PTHR42708">
    <property type="entry name" value="ATP/GTP-BINDING PROTEIN-RELATED"/>
    <property type="match status" value="1"/>
</dbReference>
<dbReference type="EMBL" id="PGFZ01000001">
    <property type="protein sequence ID" value="POZ53561.1"/>
    <property type="molecule type" value="Genomic_DNA"/>
</dbReference>
<dbReference type="PANTHER" id="PTHR42708:SF1">
    <property type="entry name" value="GLIDING MOTILITY PROTEIN MGLA"/>
    <property type="match status" value="1"/>
</dbReference>
<reference evidence="5 6" key="1">
    <citation type="submission" date="2017-11" db="EMBL/GenBank/DDBJ databases">
        <title>Draft Genome Sequence of Methylobacter psychrotolerans Sph1T, an Obligate Methanotroph from Low-Temperature Environments.</title>
        <authorList>
            <person name="Oshkin I.Y."/>
            <person name="Miroshnikov K."/>
            <person name="Belova S.E."/>
            <person name="Korzhenkov A."/>
            <person name="Toshchakov S.V."/>
            <person name="Dedysh S.N."/>
        </authorList>
    </citation>
    <scope>NUCLEOTIDE SEQUENCE [LARGE SCALE GENOMIC DNA]</scope>
    <source>
        <strain evidence="5 6">Sph1</strain>
    </source>
</reference>
<evidence type="ECO:0000313" key="5">
    <source>
        <dbReference type="EMBL" id="POZ53561.1"/>
    </source>
</evidence>
<evidence type="ECO:0000256" key="2">
    <source>
        <dbReference type="ARBA" id="ARBA00022741"/>
    </source>
</evidence>
<dbReference type="Proteomes" id="UP000237423">
    <property type="component" value="Unassembled WGS sequence"/>
</dbReference>
<keyword evidence="2" id="KW-0547">Nucleotide-binding</keyword>
<accession>A0A2S5CRV7</accession>
<dbReference type="Pfam" id="PF03029">
    <property type="entry name" value="ATP_bind_1"/>
    <property type="match status" value="1"/>
</dbReference>
<dbReference type="InterPro" id="IPR052705">
    <property type="entry name" value="Gliding_Motility_GTPase"/>
</dbReference>
<keyword evidence="4" id="KW-0342">GTP-binding</keyword>
<comment type="caution">
    <text evidence="5">The sequence shown here is derived from an EMBL/GenBank/DDBJ whole genome shotgun (WGS) entry which is preliminary data.</text>
</comment>
<name>A0A2S5CRV7_9GAMM</name>